<dbReference type="SMR" id="A0A803KQU2"/>
<dbReference type="AlphaFoldDB" id="A0A803KQU2"/>
<proteinExistence type="inferred from homology"/>
<dbReference type="Gramene" id="AUR62001398-RA">
    <property type="protein sequence ID" value="AUR62001398-RA:cds"/>
    <property type="gene ID" value="AUR62001398"/>
</dbReference>
<dbReference type="InterPro" id="IPR003854">
    <property type="entry name" value="GASA"/>
</dbReference>
<keyword evidence="2" id="KW-0732">Signal</keyword>
<evidence type="ECO:0000313" key="4">
    <source>
        <dbReference type="Proteomes" id="UP000596660"/>
    </source>
</evidence>
<sequence length="104" mass="11043">MKLSNAAILIITLILCSTLLDITNADLSPQPSAQSPTSLATAPGFCNNKCGVRCALKGINSRCMKYCLMCCGKCSCVPSGTSGHLDECPCYRDWKAPNGRPKCP</sequence>
<reference evidence="3" key="2">
    <citation type="submission" date="2021-03" db="UniProtKB">
        <authorList>
            <consortium name="EnsemblPlants"/>
        </authorList>
    </citation>
    <scope>IDENTIFICATION</scope>
</reference>
<dbReference type="Pfam" id="PF02704">
    <property type="entry name" value="GASA"/>
    <property type="match status" value="1"/>
</dbReference>
<dbReference type="OrthoDB" id="1674144at2759"/>
<feature type="chain" id="PRO_5030671544" evidence="2">
    <location>
        <begin position="26"/>
        <end position="104"/>
    </location>
</feature>
<comment type="similarity">
    <text evidence="1">Belongs to the GASA family.</text>
</comment>
<evidence type="ECO:0000256" key="1">
    <source>
        <dbReference type="ARBA" id="ARBA00010582"/>
    </source>
</evidence>
<feature type="signal peptide" evidence="2">
    <location>
        <begin position="1"/>
        <end position="25"/>
    </location>
</feature>
<accession>A0A803KQU2</accession>
<organism evidence="3 4">
    <name type="scientific">Chenopodium quinoa</name>
    <name type="common">Quinoa</name>
    <dbReference type="NCBI Taxonomy" id="63459"/>
    <lineage>
        <taxon>Eukaryota</taxon>
        <taxon>Viridiplantae</taxon>
        <taxon>Streptophyta</taxon>
        <taxon>Embryophyta</taxon>
        <taxon>Tracheophyta</taxon>
        <taxon>Spermatophyta</taxon>
        <taxon>Magnoliopsida</taxon>
        <taxon>eudicotyledons</taxon>
        <taxon>Gunneridae</taxon>
        <taxon>Pentapetalae</taxon>
        <taxon>Caryophyllales</taxon>
        <taxon>Chenopodiaceae</taxon>
        <taxon>Chenopodioideae</taxon>
        <taxon>Atripliceae</taxon>
        <taxon>Chenopodium</taxon>
    </lineage>
</organism>
<gene>
    <name evidence="3" type="primary">LOC110688016</name>
</gene>
<dbReference type="KEGG" id="cqi:110688016"/>
<dbReference type="RefSeq" id="XP_021720372.1">
    <property type="nucleotide sequence ID" value="XM_021864680.1"/>
</dbReference>
<dbReference type="GeneID" id="110688016"/>
<evidence type="ECO:0000256" key="2">
    <source>
        <dbReference type="SAM" id="SignalP"/>
    </source>
</evidence>
<keyword evidence="4" id="KW-1185">Reference proteome</keyword>
<name>A0A803KQU2_CHEQI</name>
<dbReference type="Proteomes" id="UP000596660">
    <property type="component" value="Unplaced"/>
</dbReference>
<evidence type="ECO:0000313" key="3">
    <source>
        <dbReference type="EnsemblPlants" id="AUR62001398-RA:cds"/>
    </source>
</evidence>
<dbReference type="PANTHER" id="PTHR23201:SF118">
    <property type="entry name" value="GIBBERELLIN STIMULATED TRANSCRIPT RELATED PROTEIN 1"/>
    <property type="match status" value="1"/>
</dbReference>
<reference evidence="3" key="1">
    <citation type="journal article" date="2017" name="Nature">
        <title>The genome of Chenopodium quinoa.</title>
        <authorList>
            <person name="Jarvis D.E."/>
            <person name="Ho Y.S."/>
            <person name="Lightfoot D.J."/>
            <person name="Schmoeckel S.M."/>
            <person name="Li B."/>
            <person name="Borm T.J.A."/>
            <person name="Ohyanagi H."/>
            <person name="Mineta K."/>
            <person name="Michell C.T."/>
            <person name="Saber N."/>
            <person name="Kharbatia N.M."/>
            <person name="Rupper R.R."/>
            <person name="Sharp A.R."/>
            <person name="Dally N."/>
            <person name="Boughton B.A."/>
            <person name="Woo Y.H."/>
            <person name="Gao G."/>
            <person name="Schijlen E.G.W.M."/>
            <person name="Guo X."/>
            <person name="Momin A.A."/>
            <person name="Negrao S."/>
            <person name="Al-Babili S."/>
            <person name="Gehring C."/>
            <person name="Roessner U."/>
            <person name="Jung C."/>
            <person name="Murphy K."/>
            <person name="Arold S.T."/>
            <person name="Gojobori T."/>
            <person name="van der Linden C.G."/>
            <person name="van Loo E.N."/>
            <person name="Jellen E.N."/>
            <person name="Maughan P.J."/>
            <person name="Tester M."/>
        </authorList>
    </citation>
    <scope>NUCLEOTIDE SEQUENCE [LARGE SCALE GENOMIC DNA]</scope>
    <source>
        <strain evidence="3">cv. PI 614886</strain>
    </source>
</reference>
<dbReference type="PANTHER" id="PTHR23201">
    <property type="entry name" value="EXTENSIN, PROLINE-RICH PROTEIN"/>
    <property type="match status" value="1"/>
</dbReference>
<protein>
    <submittedName>
        <fullName evidence="3">Uncharacterized protein</fullName>
    </submittedName>
</protein>
<dbReference type="EnsemblPlants" id="AUR62001398-RA">
    <property type="protein sequence ID" value="AUR62001398-RA:cds"/>
    <property type="gene ID" value="AUR62001398"/>
</dbReference>
<dbReference type="OMA" id="VNECPCY"/>